<dbReference type="OrthoDB" id="404042at2"/>
<dbReference type="PANTHER" id="PTHR33991:SF1">
    <property type="entry name" value="DNA REPAIR PROTEIN RECO"/>
    <property type="match status" value="1"/>
</dbReference>
<dbReference type="Pfam" id="PF02565">
    <property type="entry name" value="RecO_C"/>
    <property type="match status" value="1"/>
</dbReference>
<name>A0A1T4KYS3_9BACT</name>
<evidence type="ECO:0000313" key="5">
    <source>
        <dbReference type="EMBL" id="SJZ47498.1"/>
    </source>
</evidence>
<dbReference type="RefSeq" id="WP_078746999.1">
    <property type="nucleotide sequence ID" value="NZ_CP137850.1"/>
</dbReference>
<evidence type="ECO:0000259" key="4">
    <source>
        <dbReference type="Pfam" id="PF11967"/>
    </source>
</evidence>
<proteinExistence type="predicted"/>
<dbReference type="AlphaFoldDB" id="A0A1T4KYS3"/>
<keyword evidence="1" id="KW-0227">DNA damage</keyword>
<dbReference type="NCBIfam" id="TIGR00613">
    <property type="entry name" value="reco"/>
    <property type="match status" value="1"/>
</dbReference>
<keyword evidence="2" id="KW-0233">DNA recombination</keyword>
<organism evidence="5 6">
    <name type="scientific">Mycoplasmopsis verecunda</name>
    <dbReference type="NCBI Taxonomy" id="171291"/>
    <lineage>
        <taxon>Bacteria</taxon>
        <taxon>Bacillati</taxon>
        <taxon>Mycoplasmatota</taxon>
        <taxon>Mycoplasmoidales</taxon>
        <taxon>Metamycoplasmataceae</taxon>
        <taxon>Mycoplasmopsis</taxon>
    </lineage>
</organism>
<feature type="domain" description="DNA replication/recombination mediator RecO N-terminal" evidence="4">
    <location>
        <begin position="4"/>
        <end position="79"/>
    </location>
</feature>
<dbReference type="STRING" id="171291.SAMN02745154_00252"/>
<keyword evidence="6" id="KW-1185">Reference proteome</keyword>
<reference evidence="6" key="1">
    <citation type="submission" date="2017-02" db="EMBL/GenBank/DDBJ databases">
        <authorList>
            <person name="Varghese N."/>
            <person name="Submissions S."/>
        </authorList>
    </citation>
    <scope>NUCLEOTIDE SEQUENCE [LARGE SCALE GENOMIC DNA]</scope>
    <source>
        <strain evidence="6">ATCC 27862</strain>
    </source>
</reference>
<dbReference type="GO" id="GO:0043590">
    <property type="term" value="C:bacterial nucleoid"/>
    <property type="evidence" value="ECO:0007669"/>
    <property type="project" value="TreeGrafter"/>
</dbReference>
<accession>A0A1T4KYS3</accession>
<dbReference type="InterPro" id="IPR037278">
    <property type="entry name" value="ARFGAP/RecO"/>
</dbReference>
<dbReference type="GO" id="GO:0006310">
    <property type="term" value="P:DNA recombination"/>
    <property type="evidence" value="ECO:0007669"/>
    <property type="project" value="UniProtKB-KW"/>
</dbReference>
<evidence type="ECO:0000313" key="6">
    <source>
        <dbReference type="Proteomes" id="UP000190389"/>
    </source>
</evidence>
<dbReference type="SUPFAM" id="SSF57863">
    <property type="entry name" value="ArfGap/RecO-like zinc finger"/>
    <property type="match status" value="1"/>
</dbReference>
<dbReference type="EMBL" id="FUXF01000005">
    <property type="protein sequence ID" value="SJZ47498.1"/>
    <property type="molecule type" value="Genomic_DNA"/>
</dbReference>
<evidence type="ECO:0000256" key="1">
    <source>
        <dbReference type="ARBA" id="ARBA00022763"/>
    </source>
</evidence>
<dbReference type="InterPro" id="IPR012340">
    <property type="entry name" value="NA-bd_OB-fold"/>
</dbReference>
<evidence type="ECO:0000256" key="2">
    <source>
        <dbReference type="ARBA" id="ARBA00023172"/>
    </source>
</evidence>
<sequence length="225" mass="26361">MVSIERAVVLDIKEYEDNKFLVTFFSQRGAFSLYAQGLDKPYSKNRNNLIIGSIVELEYFRARFDTKVGKLKKASVAKLFDTTNVGNNLFFNKLKTVFQNIKIPNHLFTEYDRYFYEIGKHNNDYILTYFVAQLLVVLGYCNYFNKCRVCGSTRNFASFDIQYGGFICIKHDGIETDIDIPTLQCIWSSFHSFNSYMYQANNVINKFILNNYVKFLYTQGIYIEK</sequence>
<dbReference type="Gene3D" id="2.40.50.140">
    <property type="entry name" value="Nucleic acid-binding proteins"/>
    <property type="match status" value="1"/>
</dbReference>
<gene>
    <name evidence="5" type="ORF">SAMN02745154_00252</name>
</gene>
<evidence type="ECO:0000256" key="3">
    <source>
        <dbReference type="ARBA" id="ARBA00023204"/>
    </source>
</evidence>
<dbReference type="Proteomes" id="UP000190389">
    <property type="component" value="Unassembled WGS sequence"/>
</dbReference>
<dbReference type="Pfam" id="PF11967">
    <property type="entry name" value="RecO_N"/>
    <property type="match status" value="1"/>
</dbReference>
<protein>
    <submittedName>
        <fullName evidence="5">DNA replication and repair protein RecO</fullName>
    </submittedName>
</protein>
<dbReference type="PANTHER" id="PTHR33991">
    <property type="entry name" value="DNA REPAIR PROTEIN RECO"/>
    <property type="match status" value="1"/>
</dbReference>
<dbReference type="InterPro" id="IPR022572">
    <property type="entry name" value="DNA_rep/recomb_RecO_N"/>
</dbReference>
<keyword evidence="3" id="KW-0234">DNA repair</keyword>
<dbReference type="GO" id="GO:0006302">
    <property type="term" value="P:double-strand break repair"/>
    <property type="evidence" value="ECO:0007669"/>
    <property type="project" value="TreeGrafter"/>
</dbReference>
<dbReference type="InterPro" id="IPR003717">
    <property type="entry name" value="RecO"/>
</dbReference>